<dbReference type="PANTHER" id="PTHR33777">
    <property type="entry name" value="UPF0045 PROTEIN ECM15"/>
    <property type="match status" value="1"/>
</dbReference>
<dbReference type="InterPro" id="IPR051614">
    <property type="entry name" value="UPF0045_domain"/>
</dbReference>
<dbReference type="PANTHER" id="PTHR33777:SF1">
    <property type="entry name" value="UPF0045 PROTEIN ECM15"/>
    <property type="match status" value="1"/>
</dbReference>
<evidence type="ECO:0000259" key="2">
    <source>
        <dbReference type="Pfam" id="PF01910"/>
    </source>
</evidence>
<keyword evidence="4" id="KW-1185">Reference proteome</keyword>
<dbReference type="EMBL" id="AP017470">
    <property type="protein sequence ID" value="BBB32813.1"/>
    <property type="molecule type" value="Genomic_DNA"/>
</dbReference>
<dbReference type="Pfam" id="PF01910">
    <property type="entry name" value="Thiamine_BP"/>
    <property type="match status" value="1"/>
</dbReference>
<dbReference type="KEGG" id="thyd:TTHT_1296"/>
<dbReference type="Proteomes" id="UP000595564">
    <property type="component" value="Chromosome"/>
</dbReference>
<evidence type="ECO:0000256" key="1">
    <source>
        <dbReference type="ARBA" id="ARBA00010272"/>
    </source>
</evidence>
<name>A0A7R6PNH2_9BACT</name>
<dbReference type="InterPro" id="IPR002767">
    <property type="entry name" value="Thiamine_BP"/>
</dbReference>
<evidence type="ECO:0000313" key="4">
    <source>
        <dbReference type="Proteomes" id="UP000595564"/>
    </source>
</evidence>
<reference evidence="3 4" key="1">
    <citation type="journal article" date="2012" name="Extremophiles">
        <title>Thermotomaculum hydrothermale gen. nov., sp. nov., a novel heterotrophic thermophile within the phylum Acidobacteria from a deep-sea hydrothermal vent chimney in the Southern Okinawa Trough.</title>
        <authorList>
            <person name="Izumi H."/>
            <person name="Nunoura T."/>
            <person name="Miyazaki M."/>
            <person name="Mino S."/>
            <person name="Toki T."/>
            <person name="Takai K."/>
            <person name="Sako Y."/>
            <person name="Sawabe T."/>
            <person name="Nakagawa S."/>
        </authorList>
    </citation>
    <scope>NUCLEOTIDE SEQUENCE [LARGE SCALE GENOMIC DNA]</scope>
    <source>
        <strain evidence="3 4">AC55</strain>
    </source>
</reference>
<dbReference type="NCBIfam" id="TIGR00106">
    <property type="entry name" value="MTH1187 family thiamine-binding protein"/>
    <property type="match status" value="1"/>
</dbReference>
<dbReference type="AlphaFoldDB" id="A0A7R6PNH2"/>
<protein>
    <recommendedName>
        <fullName evidence="2">Thiamine-binding protein domain-containing protein</fullName>
    </recommendedName>
</protein>
<dbReference type="Gene3D" id="3.30.70.930">
    <property type="match status" value="1"/>
</dbReference>
<evidence type="ECO:0000313" key="3">
    <source>
        <dbReference type="EMBL" id="BBB32813.1"/>
    </source>
</evidence>
<accession>A0A7R6PNH2</accession>
<dbReference type="InterPro" id="IPR029756">
    <property type="entry name" value="MTH1187/YkoF-like"/>
</dbReference>
<dbReference type="SUPFAM" id="SSF89957">
    <property type="entry name" value="MTH1187/YkoF-like"/>
    <property type="match status" value="1"/>
</dbReference>
<sequence length="97" mass="11137">MIAEFSIVPITGEESLSKYVAIILKEVKKSGLKYQLTPMATIVEGETDEVFDLIKKCHKIMKQYSNRVLTRVSIDDRGEDLNRMDKKVKSVLEKMDE</sequence>
<dbReference type="RefSeq" id="WP_201327116.1">
    <property type="nucleotide sequence ID" value="NZ_AP017470.1"/>
</dbReference>
<comment type="similarity">
    <text evidence="1">Belongs to the UPF0045 family.</text>
</comment>
<organism evidence="3 4">
    <name type="scientific">Thermotomaculum hydrothermale</name>
    <dbReference type="NCBI Taxonomy" id="981385"/>
    <lineage>
        <taxon>Bacteria</taxon>
        <taxon>Pseudomonadati</taxon>
        <taxon>Acidobacteriota</taxon>
        <taxon>Holophagae</taxon>
        <taxon>Thermotomaculales</taxon>
        <taxon>Thermotomaculaceae</taxon>
        <taxon>Thermotomaculum</taxon>
    </lineage>
</organism>
<feature type="domain" description="Thiamine-binding protein" evidence="2">
    <location>
        <begin position="3"/>
        <end position="91"/>
    </location>
</feature>
<gene>
    <name evidence="3" type="ORF">TTHT_1296</name>
</gene>
<dbReference type="GO" id="GO:0005829">
    <property type="term" value="C:cytosol"/>
    <property type="evidence" value="ECO:0007669"/>
    <property type="project" value="TreeGrafter"/>
</dbReference>
<proteinExistence type="inferred from homology"/>